<protein>
    <submittedName>
        <fullName evidence="2">Uncharacterized protein</fullName>
    </submittedName>
</protein>
<dbReference type="Proteomes" id="UP000326924">
    <property type="component" value="Unassembled WGS sequence"/>
</dbReference>
<evidence type="ECO:0000313" key="3">
    <source>
        <dbReference type="Proteomes" id="UP000326924"/>
    </source>
</evidence>
<evidence type="ECO:0000256" key="1">
    <source>
        <dbReference type="SAM" id="MobiDB-lite"/>
    </source>
</evidence>
<keyword evidence="3" id="KW-1185">Reference proteome</keyword>
<comment type="caution">
    <text evidence="2">The sequence shown here is derived from an EMBL/GenBank/DDBJ whole genome shotgun (WGS) entry which is preliminary data.</text>
</comment>
<feature type="region of interest" description="Disordered" evidence="1">
    <location>
        <begin position="84"/>
        <end position="126"/>
    </location>
</feature>
<dbReference type="InParanoid" id="A0A5J5EK56"/>
<organism evidence="2 3">
    <name type="scientific">Sphaerosporella brunnea</name>
    <dbReference type="NCBI Taxonomy" id="1250544"/>
    <lineage>
        <taxon>Eukaryota</taxon>
        <taxon>Fungi</taxon>
        <taxon>Dikarya</taxon>
        <taxon>Ascomycota</taxon>
        <taxon>Pezizomycotina</taxon>
        <taxon>Pezizomycetes</taxon>
        <taxon>Pezizales</taxon>
        <taxon>Pyronemataceae</taxon>
        <taxon>Sphaerosporella</taxon>
    </lineage>
</organism>
<feature type="compositionally biased region" description="Basic and acidic residues" evidence="1">
    <location>
        <begin position="163"/>
        <end position="173"/>
    </location>
</feature>
<name>A0A5J5EK56_9PEZI</name>
<feature type="compositionally biased region" description="Basic residues" evidence="1">
    <location>
        <begin position="111"/>
        <end position="121"/>
    </location>
</feature>
<proteinExistence type="predicted"/>
<dbReference type="EMBL" id="VXIS01000256">
    <property type="protein sequence ID" value="KAA8895573.1"/>
    <property type="molecule type" value="Genomic_DNA"/>
</dbReference>
<reference evidence="2 3" key="1">
    <citation type="submission" date="2019-09" db="EMBL/GenBank/DDBJ databases">
        <title>Draft genome of the ectomycorrhizal ascomycete Sphaerosporella brunnea.</title>
        <authorList>
            <consortium name="DOE Joint Genome Institute"/>
            <person name="Benucci G.M."/>
            <person name="Marozzi G."/>
            <person name="Antonielli L."/>
            <person name="Sanchez S."/>
            <person name="Marco P."/>
            <person name="Wang X."/>
            <person name="Falini L.B."/>
            <person name="Barry K."/>
            <person name="Haridas S."/>
            <person name="Lipzen A."/>
            <person name="Labutti K."/>
            <person name="Grigoriev I.V."/>
            <person name="Murat C."/>
            <person name="Martin F."/>
            <person name="Albertini E."/>
            <person name="Donnini D."/>
            <person name="Bonito G."/>
        </authorList>
    </citation>
    <scope>NUCLEOTIDE SEQUENCE [LARGE SCALE GENOMIC DNA]</scope>
    <source>
        <strain evidence="2 3">Sb_GMNB300</strain>
    </source>
</reference>
<feature type="region of interest" description="Disordered" evidence="1">
    <location>
        <begin position="209"/>
        <end position="243"/>
    </location>
</feature>
<feature type="non-terminal residue" evidence="2">
    <location>
        <position position="1"/>
    </location>
</feature>
<feature type="region of interest" description="Disordered" evidence="1">
    <location>
        <begin position="163"/>
        <end position="185"/>
    </location>
</feature>
<gene>
    <name evidence="2" type="ORF">FN846DRAFT_996352</name>
</gene>
<evidence type="ECO:0000313" key="2">
    <source>
        <dbReference type="EMBL" id="KAA8895573.1"/>
    </source>
</evidence>
<sequence length="243" mass="27614">VNNYKYTGLQLRPTTAHELAATARWPRKEISRCATGCHPEASRDKDTVEPNTDRFRCDTIANADHCPHFPRGFRIPATPANAFHRRTTPLSPHWRRPVGPGRRCRTITPKPAHRYTPRKNSNHSNLGDYRTNSPYFKYFQSLCELLPHISNISNRRYKIHPPIERTTEPESPHRPSLAPASEHLPPRKAVTPLCTYTRARPMTIAESIAYRPPNPRIPASSTFSTSSYASLTRSFHRESSSAG</sequence>
<accession>A0A5J5EK56</accession>
<dbReference type="AlphaFoldDB" id="A0A5J5EK56"/>
<feature type="compositionally biased region" description="Low complexity" evidence="1">
    <location>
        <begin position="219"/>
        <end position="230"/>
    </location>
</feature>